<name>A0A0K9Q674_ZOSMR</name>
<keyword evidence="3" id="KW-1185">Reference proteome</keyword>
<dbReference type="InterPro" id="IPR014002">
    <property type="entry name" value="Agenet_dom_plant"/>
</dbReference>
<accession>A0A0K9Q674</accession>
<reference evidence="3" key="1">
    <citation type="journal article" date="2016" name="Nature">
        <title>The genome of the seagrass Zostera marina reveals angiosperm adaptation to the sea.</title>
        <authorList>
            <person name="Olsen J.L."/>
            <person name="Rouze P."/>
            <person name="Verhelst B."/>
            <person name="Lin Y.-C."/>
            <person name="Bayer T."/>
            <person name="Collen J."/>
            <person name="Dattolo E."/>
            <person name="De Paoli E."/>
            <person name="Dittami S."/>
            <person name="Maumus F."/>
            <person name="Michel G."/>
            <person name="Kersting A."/>
            <person name="Lauritano C."/>
            <person name="Lohaus R."/>
            <person name="Toepel M."/>
            <person name="Tonon T."/>
            <person name="Vanneste K."/>
            <person name="Amirebrahimi M."/>
            <person name="Brakel J."/>
            <person name="Bostroem C."/>
            <person name="Chovatia M."/>
            <person name="Grimwood J."/>
            <person name="Jenkins J.W."/>
            <person name="Jueterbock A."/>
            <person name="Mraz A."/>
            <person name="Stam W.T."/>
            <person name="Tice H."/>
            <person name="Bornberg-Bauer E."/>
            <person name="Green P.J."/>
            <person name="Pearson G.A."/>
            <person name="Procaccini G."/>
            <person name="Duarte C.M."/>
            <person name="Schmutz J."/>
            <person name="Reusch T.B.H."/>
            <person name="Van de Peer Y."/>
        </authorList>
    </citation>
    <scope>NUCLEOTIDE SEQUENCE [LARGE SCALE GENOMIC DNA]</scope>
    <source>
        <strain evidence="3">cv. Finnish</strain>
    </source>
</reference>
<feature type="domain" description="BAH" evidence="1">
    <location>
        <begin position="156"/>
        <end position="272"/>
    </location>
</feature>
<evidence type="ECO:0000259" key="1">
    <source>
        <dbReference type="PROSITE" id="PS51038"/>
    </source>
</evidence>
<dbReference type="Gene3D" id="2.30.30.490">
    <property type="match status" value="1"/>
</dbReference>
<dbReference type="STRING" id="29655.A0A0K9Q674"/>
<dbReference type="Proteomes" id="UP000036987">
    <property type="component" value="Unassembled WGS sequence"/>
</dbReference>
<dbReference type="SMART" id="SM00743">
    <property type="entry name" value="Agenet"/>
    <property type="match status" value="2"/>
</dbReference>
<dbReference type="AlphaFoldDB" id="A0A0K9Q674"/>
<dbReference type="PANTHER" id="PTHR31917">
    <property type="entry name" value="AGENET DOMAIN-CONTAINING PROTEIN-RELATED"/>
    <property type="match status" value="1"/>
</dbReference>
<dbReference type="OrthoDB" id="1883212at2759"/>
<dbReference type="InterPro" id="IPR043151">
    <property type="entry name" value="BAH_sf"/>
</dbReference>
<dbReference type="Pfam" id="PF05641">
    <property type="entry name" value="Agenet"/>
    <property type="match status" value="1"/>
</dbReference>
<dbReference type="InterPro" id="IPR008395">
    <property type="entry name" value="Agenet-like_dom"/>
</dbReference>
<comment type="caution">
    <text evidence="2">The sequence shown here is derived from an EMBL/GenBank/DDBJ whole genome shotgun (WGS) entry which is preliminary data.</text>
</comment>
<organism evidence="2 3">
    <name type="scientific">Zostera marina</name>
    <name type="common">Eelgrass</name>
    <dbReference type="NCBI Taxonomy" id="29655"/>
    <lineage>
        <taxon>Eukaryota</taxon>
        <taxon>Viridiplantae</taxon>
        <taxon>Streptophyta</taxon>
        <taxon>Embryophyta</taxon>
        <taxon>Tracheophyta</taxon>
        <taxon>Spermatophyta</taxon>
        <taxon>Magnoliopsida</taxon>
        <taxon>Liliopsida</taxon>
        <taxon>Zosteraceae</taxon>
        <taxon>Zostera</taxon>
    </lineage>
</organism>
<dbReference type="CDD" id="cd20405">
    <property type="entry name" value="Tudor_Agenet_AtDUF_rpt1_3"/>
    <property type="match status" value="1"/>
</dbReference>
<sequence length="586" mass="67974">MRGDEEDLEFVQWREEFVSQHRGNRVVHYYLDDSFGNSYRAVVGKERSLRHMLYVIDEDFAKSIWSDSPDAAGVVIKWRARREVVDWLSGFICRQPVQNAKQEYHSNSPRSNSTKKVSKMDQFKVKSHTTDISWSGDYSICSKQLKHFEAYHRNGTTIPRHSFVLVMSEDEENLYIAYLEDMYEDKKGMKKTKVRWFHQHKEVLGPIPPPTPHPREIFVTPYSQVISIECVDGLVTILTPEHYEKCLSDLPDIVFICYRQYSNNKFKHFDLSILPGYFQQTVLSRFDIHKGVSGEDRLVNNIFKSELNKSRVMKPSDEIAKNNLLKMRISCRRNTQVSPMCVSARQNLKSGLNGRKPQCLTKLAGTKQCCPQAFSVNSRIEVLCQDSGIRGCWFRCTILELSQKRFKVRYDDVQNADNDGNLEEWIFALRPATIGTLGMRQSGRQIVRPQRFSDSPYEEVSYNVGTQVDVWWNDGWWEGAILSIKDQKFVVVFPGEKLVRAFPQTSLRISKDWFQNRWIDLASNIDMQSTFCNINLINKLPSLPTSNLDESLQNPTKEELEAAAAMLQQNDKAFLNNRKRVRDAEI</sequence>
<dbReference type="GO" id="GO:0003682">
    <property type="term" value="F:chromatin binding"/>
    <property type="evidence" value="ECO:0007669"/>
    <property type="project" value="InterPro"/>
</dbReference>
<evidence type="ECO:0000313" key="3">
    <source>
        <dbReference type="Proteomes" id="UP000036987"/>
    </source>
</evidence>
<dbReference type="PANTHER" id="PTHR31917:SF101">
    <property type="entry name" value="OS07G0607300 PROTEIN"/>
    <property type="match status" value="1"/>
</dbReference>
<dbReference type="Pfam" id="PF01426">
    <property type="entry name" value="BAH"/>
    <property type="match status" value="1"/>
</dbReference>
<gene>
    <name evidence="2" type="ORF">ZOSMA_104G00120</name>
</gene>
<dbReference type="InterPro" id="IPR001025">
    <property type="entry name" value="BAH_dom"/>
</dbReference>
<evidence type="ECO:0000313" key="2">
    <source>
        <dbReference type="EMBL" id="KMZ76260.1"/>
    </source>
</evidence>
<dbReference type="PROSITE" id="PS51038">
    <property type="entry name" value="BAH"/>
    <property type="match status" value="1"/>
</dbReference>
<dbReference type="EMBL" id="LFYR01000056">
    <property type="protein sequence ID" value="KMZ76260.1"/>
    <property type="molecule type" value="Genomic_DNA"/>
</dbReference>
<proteinExistence type="predicted"/>
<dbReference type="CDD" id="cd20403">
    <property type="entry name" value="Tudor_Agenet_FMRP-like_rpt2"/>
    <property type="match status" value="1"/>
</dbReference>
<protein>
    <recommendedName>
        <fullName evidence="1">BAH domain-containing protein</fullName>
    </recommendedName>
</protein>
<dbReference type="SMART" id="SM00439">
    <property type="entry name" value="BAH"/>
    <property type="match status" value="1"/>
</dbReference>
<dbReference type="OMA" id="HAGYKWR"/>